<proteinExistence type="predicted"/>
<organism evidence="2 3">
    <name type="scientific">Acanthochromis polyacanthus</name>
    <name type="common">spiny chromis</name>
    <dbReference type="NCBI Taxonomy" id="80966"/>
    <lineage>
        <taxon>Eukaryota</taxon>
        <taxon>Metazoa</taxon>
        <taxon>Chordata</taxon>
        <taxon>Craniata</taxon>
        <taxon>Vertebrata</taxon>
        <taxon>Euteleostomi</taxon>
        <taxon>Actinopterygii</taxon>
        <taxon>Neopterygii</taxon>
        <taxon>Teleostei</taxon>
        <taxon>Neoteleostei</taxon>
        <taxon>Acanthomorphata</taxon>
        <taxon>Ovalentaria</taxon>
        <taxon>Pomacentridae</taxon>
        <taxon>Acanthochromis</taxon>
    </lineage>
</organism>
<evidence type="ECO:0000313" key="3">
    <source>
        <dbReference type="Proteomes" id="UP000257200"/>
    </source>
</evidence>
<keyword evidence="3" id="KW-1185">Reference proteome</keyword>
<reference evidence="2" key="2">
    <citation type="submission" date="2025-09" db="UniProtKB">
        <authorList>
            <consortium name="Ensembl"/>
        </authorList>
    </citation>
    <scope>IDENTIFICATION</scope>
</reference>
<dbReference type="Ensembl" id="ENSAPOT00000029093.1">
    <property type="protein sequence ID" value="ENSAPOP00000019256.1"/>
    <property type="gene ID" value="ENSAPOG00000022665.1"/>
</dbReference>
<feature type="chain" id="PRO_5018581347" evidence="1">
    <location>
        <begin position="19"/>
        <end position="55"/>
    </location>
</feature>
<dbReference type="InParanoid" id="A0A3Q1FME0"/>
<feature type="signal peptide" evidence="1">
    <location>
        <begin position="1"/>
        <end position="18"/>
    </location>
</feature>
<keyword evidence="1" id="KW-0732">Signal</keyword>
<name>A0A3Q1FME0_9TELE</name>
<evidence type="ECO:0000313" key="2">
    <source>
        <dbReference type="Ensembl" id="ENSAPOP00000019256.1"/>
    </source>
</evidence>
<accession>A0A3Q1FME0</accession>
<dbReference type="AlphaFoldDB" id="A0A3Q1FME0"/>
<protein>
    <submittedName>
        <fullName evidence="2">Uncharacterized protein</fullName>
    </submittedName>
</protein>
<dbReference type="Proteomes" id="UP000257200">
    <property type="component" value="Unplaced"/>
</dbReference>
<reference evidence="2" key="1">
    <citation type="submission" date="2025-08" db="UniProtKB">
        <authorList>
            <consortium name="Ensembl"/>
        </authorList>
    </citation>
    <scope>IDENTIFICATION</scope>
</reference>
<evidence type="ECO:0000256" key="1">
    <source>
        <dbReference type="SAM" id="SignalP"/>
    </source>
</evidence>
<sequence length="55" mass="6643">MIECFFVFFCQFALLVQSHCVYQCNCQLLKSYSRPSLHNRETKEFWPHNRGIDNL</sequence>